<keyword evidence="2" id="KW-1185">Reference proteome</keyword>
<dbReference type="KEGG" id="mnd:KOY48_00100"/>
<evidence type="ECO:0000313" key="1">
    <source>
        <dbReference type="EMBL" id="QWQ32303.1"/>
    </source>
</evidence>
<evidence type="ECO:0000313" key="2">
    <source>
        <dbReference type="Proteomes" id="UP000679129"/>
    </source>
</evidence>
<gene>
    <name evidence="1" type="ORF">KOY48_00100</name>
</gene>
<dbReference type="Proteomes" id="UP000679129">
    <property type="component" value="Chromosome"/>
</dbReference>
<reference evidence="1" key="1">
    <citation type="submission" date="2021-06" db="EMBL/GenBank/DDBJ databases">
        <title>An adapted protocol for Saccharibacteria cultivation: two new species join this phylum of Candidate Phyla Radiations.</title>
        <authorList>
            <person name="Ibrahim A."/>
            <person name="Maatouk M."/>
            <person name="Zgheib R."/>
            <person name="Haddad G."/>
            <person name="Bou Khalil J."/>
            <person name="Raoult D."/>
            <person name="Bittar F."/>
        </authorList>
    </citation>
    <scope>NUCLEOTIDE SEQUENCE</scope>
    <source>
        <strain evidence="1">IHU1</strain>
    </source>
</reference>
<name>A0A8F1SB63_9BACT</name>
<sequence length="76" mass="8505">MRYFYYNPIKPLLIILFASLAFIILQPILVAYADDATSKPIKGGAVICNTEYGNYKKTPRVKKLKMMDGGGVMMAK</sequence>
<dbReference type="AlphaFoldDB" id="A0A8F1SB63"/>
<protein>
    <submittedName>
        <fullName evidence="1">Uncharacterized protein</fullName>
    </submittedName>
</protein>
<proteinExistence type="predicted"/>
<accession>A0A8F1SB63</accession>
<dbReference type="EMBL" id="CP076460">
    <property type="protein sequence ID" value="QWQ32303.1"/>
    <property type="molecule type" value="Genomic_DNA"/>
</dbReference>
<organism evidence="1 2">
    <name type="scientific">Candidatus Minimicrobia naudis</name>
    <dbReference type="NCBI Taxonomy" id="2841263"/>
    <lineage>
        <taxon>Bacteria</taxon>
        <taxon>Candidatus Saccharimonadota</taxon>
        <taxon>Candidatus Saccharimonadota incertae sedis</taxon>
        <taxon>Candidatus Minimicrobia</taxon>
    </lineage>
</organism>